<evidence type="ECO:0000313" key="3">
    <source>
        <dbReference type="Proteomes" id="UP000605618"/>
    </source>
</evidence>
<reference evidence="2" key="1">
    <citation type="journal article" date="2020" name="Environ. Microbiol.">
        <title>The novel and transferable erm(51) gene confers Macrolides, Lincosamides, and Streptogramins B (MLSB) resistance to clonal Rhodococcus equi in the environment.</title>
        <authorList>
            <person name="Huber L."/>
            <person name="Giguere S."/>
            <person name="Slovis N.M."/>
            <person name="Alvarez-Narvaez S."/>
            <person name="Hart K.A."/>
            <person name="Greiter M."/>
            <person name="Morris E.R.A."/>
            <person name="Cohen N.D."/>
        </authorList>
    </citation>
    <scope>NUCLEOTIDE SEQUENCE</scope>
    <source>
        <strain evidence="2">Lh_141_1</strain>
    </source>
</reference>
<evidence type="ECO:0000313" key="2">
    <source>
        <dbReference type="EMBL" id="NKS25121.1"/>
    </source>
</evidence>
<accession>A0AAE5CE63</accession>
<dbReference type="EMBL" id="WUYZ01000001">
    <property type="protein sequence ID" value="NKS25121.1"/>
    <property type="molecule type" value="Genomic_DNA"/>
</dbReference>
<dbReference type="Proteomes" id="UP000605618">
    <property type="component" value="Unassembled WGS sequence"/>
</dbReference>
<dbReference type="InterPro" id="IPR028994">
    <property type="entry name" value="Integrin_alpha_N"/>
</dbReference>
<evidence type="ECO:0008006" key="4">
    <source>
        <dbReference type="Google" id="ProtNLM"/>
    </source>
</evidence>
<feature type="compositionally biased region" description="Acidic residues" evidence="1">
    <location>
        <begin position="114"/>
        <end position="130"/>
    </location>
</feature>
<organism evidence="2 3">
    <name type="scientific">Rhodococcus hoagii</name>
    <name type="common">Corynebacterium equii</name>
    <dbReference type="NCBI Taxonomy" id="43767"/>
    <lineage>
        <taxon>Bacteria</taxon>
        <taxon>Bacillati</taxon>
        <taxon>Actinomycetota</taxon>
        <taxon>Actinomycetes</taxon>
        <taxon>Mycobacteriales</taxon>
        <taxon>Nocardiaceae</taxon>
        <taxon>Prescottella</taxon>
    </lineage>
</organism>
<protein>
    <recommendedName>
        <fullName evidence="4">Pullulanase</fullName>
    </recommendedName>
</protein>
<feature type="region of interest" description="Disordered" evidence="1">
    <location>
        <begin position="159"/>
        <end position="179"/>
    </location>
</feature>
<evidence type="ECO:0000256" key="1">
    <source>
        <dbReference type="SAM" id="MobiDB-lite"/>
    </source>
</evidence>
<name>A0AAE5CE63_RHOHA</name>
<sequence length="179" mass="19209">MSRRGASNKGMDGLEYWFGTGDGATTTWTSPADLDIDADGGLDAVRLDFDGDGLVDDAMWDSDGDGSADHAVLDVGAPEARYFVDPARNGLWARQIPQPEPSGPPQGWGRVDFDGDGERDDASVDADGDGTADYVLVATRDSSRYDTLFVAEEEPERISMRLSDSDGDGRLDTARREGI</sequence>
<comment type="caution">
    <text evidence="2">The sequence shown here is derived from an EMBL/GenBank/DDBJ whole genome shotgun (WGS) entry which is preliminary data.</text>
</comment>
<dbReference type="AlphaFoldDB" id="A0AAE5CE63"/>
<gene>
    <name evidence="2" type="ORF">GS505_04480</name>
</gene>
<dbReference type="SUPFAM" id="SSF69318">
    <property type="entry name" value="Integrin alpha N-terminal domain"/>
    <property type="match status" value="1"/>
</dbReference>
<feature type="region of interest" description="Disordered" evidence="1">
    <location>
        <begin position="94"/>
        <end position="132"/>
    </location>
</feature>
<proteinExistence type="predicted"/>